<dbReference type="InterPro" id="IPR036661">
    <property type="entry name" value="Luciferase-like_sf"/>
</dbReference>
<keyword evidence="3" id="KW-0560">Oxidoreductase</keyword>
<evidence type="ECO:0000256" key="1">
    <source>
        <dbReference type="ARBA" id="ARBA00022630"/>
    </source>
</evidence>
<dbReference type="Pfam" id="PF00296">
    <property type="entry name" value="Bac_luciferase"/>
    <property type="match status" value="1"/>
</dbReference>
<dbReference type="EMBL" id="BAFD01000106">
    <property type="protein sequence ID" value="GAB45973.1"/>
    <property type="molecule type" value="Genomic_DNA"/>
</dbReference>
<sequence>MVERGTPGYVGGMALASRAFRFGVNMLAVDTTASWRSRARSVEELGYDVLLVPDHLGIPSPWPALAVAATATQRLRVGPFVLNAAFTNPALLARDVATVDQLSDGRVEVGLGTGYVRAEFDAAGIEFRSAGRRVDHLAVTVSQVTELLADRDHRPRPVQPRVPLLLGGNGDRVLRMAAEHADVVGFTAARTGPDGDLEPLSAAGFDERVAFARAAAGERAPDVEWNLLMQIVEVTDDATTVAEELIARHELSMSAQEFIDLPSVLIGSVSDIAARLVELRARTGISYLTVLEPALETFAPVISELRAVDA</sequence>
<name>A0ABQ0HJB5_9ACTN</name>
<keyword evidence="4" id="KW-0503">Monooxygenase</keyword>
<reference evidence="6 7" key="1">
    <citation type="submission" date="2012-02" db="EMBL/GenBank/DDBJ databases">
        <title>Whole genome shotgun sequence of Gordonia terrae NBRC 100016.</title>
        <authorList>
            <person name="Takarada H."/>
            <person name="Hosoyama A."/>
            <person name="Tsuchikane K."/>
            <person name="Katsumata H."/>
            <person name="Yamazaki S."/>
            <person name="Fujita N."/>
        </authorList>
    </citation>
    <scope>NUCLEOTIDE SEQUENCE [LARGE SCALE GENOMIC DNA]</scope>
    <source>
        <strain evidence="6 7">NBRC 100016</strain>
    </source>
</reference>
<dbReference type="Proteomes" id="UP000004881">
    <property type="component" value="Unassembled WGS sequence"/>
</dbReference>
<evidence type="ECO:0000256" key="4">
    <source>
        <dbReference type="ARBA" id="ARBA00023033"/>
    </source>
</evidence>
<evidence type="ECO:0000313" key="6">
    <source>
        <dbReference type="EMBL" id="GAB45973.1"/>
    </source>
</evidence>
<dbReference type="Gene3D" id="3.20.20.30">
    <property type="entry name" value="Luciferase-like domain"/>
    <property type="match status" value="1"/>
</dbReference>
<gene>
    <name evidence="6" type="ORF">GOTRE_140_00480</name>
</gene>
<organism evidence="6 7">
    <name type="scientific">Gordonia terrae NBRC 100016</name>
    <dbReference type="NCBI Taxonomy" id="1089454"/>
    <lineage>
        <taxon>Bacteria</taxon>
        <taxon>Bacillati</taxon>
        <taxon>Actinomycetota</taxon>
        <taxon>Actinomycetes</taxon>
        <taxon>Mycobacteriales</taxon>
        <taxon>Gordoniaceae</taxon>
        <taxon>Gordonia</taxon>
    </lineage>
</organism>
<dbReference type="SUPFAM" id="SSF51679">
    <property type="entry name" value="Bacterial luciferase-like"/>
    <property type="match status" value="1"/>
</dbReference>
<evidence type="ECO:0000259" key="5">
    <source>
        <dbReference type="Pfam" id="PF00296"/>
    </source>
</evidence>
<accession>A0ABQ0HJB5</accession>
<dbReference type="PANTHER" id="PTHR42847">
    <property type="entry name" value="ALKANESULFONATE MONOOXYGENASE"/>
    <property type="match status" value="1"/>
</dbReference>
<feature type="domain" description="Luciferase-like" evidence="5">
    <location>
        <begin position="34"/>
        <end position="188"/>
    </location>
</feature>
<evidence type="ECO:0000256" key="2">
    <source>
        <dbReference type="ARBA" id="ARBA00022643"/>
    </source>
</evidence>
<dbReference type="NCBIfam" id="TIGR03621">
    <property type="entry name" value="F420_MSMEG_2516"/>
    <property type="match status" value="1"/>
</dbReference>
<keyword evidence="1" id="KW-0285">Flavoprotein</keyword>
<proteinExistence type="predicted"/>
<protein>
    <recommendedName>
        <fullName evidence="5">Luciferase-like domain-containing protein</fullName>
    </recommendedName>
</protein>
<keyword evidence="2" id="KW-0288">FMN</keyword>
<keyword evidence="7" id="KW-1185">Reference proteome</keyword>
<evidence type="ECO:0000256" key="3">
    <source>
        <dbReference type="ARBA" id="ARBA00023002"/>
    </source>
</evidence>
<comment type="caution">
    <text evidence="6">The sequence shown here is derived from an EMBL/GenBank/DDBJ whole genome shotgun (WGS) entry which is preliminary data.</text>
</comment>
<dbReference type="InterPro" id="IPR050172">
    <property type="entry name" value="SsuD_RutA_monooxygenase"/>
</dbReference>
<evidence type="ECO:0000313" key="7">
    <source>
        <dbReference type="Proteomes" id="UP000004881"/>
    </source>
</evidence>
<dbReference type="InterPro" id="IPR011251">
    <property type="entry name" value="Luciferase-like_dom"/>
</dbReference>
<dbReference type="InterPro" id="IPR019923">
    <property type="entry name" value="Lucif-like_OxRdtase_MSMEG_2516"/>
</dbReference>
<dbReference type="PANTHER" id="PTHR42847:SF4">
    <property type="entry name" value="ALKANESULFONATE MONOOXYGENASE-RELATED"/>
    <property type="match status" value="1"/>
</dbReference>